<evidence type="ECO:0000256" key="3">
    <source>
        <dbReference type="ARBA" id="ARBA00022573"/>
    </source>
</evidence>
<evidence type="ECO:0000313" key="7">
    <source>
        <dbReference type="Proteomes" id="UP000824109"/>
    </source>
</evidence>
<evidence type="ECO:0000256" key="1">
    <source>
        <dbReference type="ARBA" id="ARBA00004953"/>
    </source>
</evidence>
<gene>
    <name evidence="6" type="ORF">IAA61_10750</name>
</gene>
<dbReference type="EMBL" id="DVNB01000108">
    <property type="protein sequence ID" value="HIU58270.1"/>
    <property type="molecule type" value="Genomic_DNA"/>
</dbReference>
<comment type="caution">
    <text evidence="6">The sequence shown here is derived from an EMBL/GenBank/DDBJ whole genome shotgun (WGS) entry which is preliminary data.</text>
</comment>
<dbReference type="GO" id="GO:0016993">
    <property type="term" value="F:precorrin-8X methylmutase activity"/>
    <property type="evidence" value="ECO:0007669"/>
    <property type="project" value="InterPro"/>
</dbReference>
<comment type="pathway">
    <text evidence="1">Cofactor biosynthesis; adenosylcobalamin biosynthesis.</text>
</comment>
<name>A0A9D1MDB1_9FIRM</name>
<dbReference type="InterPro" id="IPR003722">
    <property type="entry name" value="Cbl_synth_CobH/CbiC"/>
</dbReference>
<dbReference type="Pfam" id="PF02570">
    <property type="entry name" value="CbiC"/>
    <property type="match status" value="1"/>
</dbReference>
<dbReference type="Gene3D" id="3.40.50.10230">
    <property type="entry name" value="Cobalamin biosynthesis CobH/CbiC, precorrin-8X methylmutase"/>
    <property type="match status" value="1"/>
</dbReference>
<reference evidence="6" key="2">
    <citation type="journal article" date="2021" name="PeerJ">
        <title>Extensive microbial diversity within the chicken gut microbiome revealed by metagenomics and culture.</title>
        <authorList>
            <person name="Gilroy R."/>
            <person name="Ravi A."/>
            <person name="Getino M."/>
            <person name="Pursley I."/>
            <person name="Horton D.L."/>
            <person name="Alikhan N.F."/>
            <person name="Baker D."/>
            <person name="Gharbi K."/>
            <person name="Hall N."/>
            <person name="Watson M."/>
            <person name="Adriaenssens E.M."/>
            <person name="Foster-Nyarko E."/>
            <person name="Jarju S."/>
            <person name="Secka A."/>
            <person name="Antonio M."/>
            <person name="Oren A."/>
            <person name="Chaudhuri R.R."/>
            <person name="La Ragione R."/>
            <person name="Hildebrand F."/>
            <person name="Pallen M.J."/>
        </authorList>
    </citation>
    <scope>NUCLEOTIDE SEQUENCE</scope>
    <source>
        <strain evidence="6">USAMLcec3-3695</strain>
    </source>
</reference>
<dbReference type="AlphaFoldDB" id="A0A9D1MDB1"/>
<evidence type="ECO:0000256" key="2">
    <source>
        <dbReference type="ARBA" id="ARBA00009774"/>
    </source>
</evidence>
<protein>
    <submittedName>
        <fullName evidence="6">Precorrin-8X methylmutase</fullName>
    </submittedName>
</protein>
<dbReference type="PANTHER" id="PTHR43588">
    <property type="entry name" value="COBALT-PRECORRIN-8 METHYLMUTASE"/>
    <property type="match status" value="1"/>
</dbReference>
<comment type="similarity">
    <text evidence="2">Belongs to the CobH/CbiC family.</text>
</comment>
<keyword evidence="3" id="KW-0169">Cobalamin biosynthesis</keyword>
<sequence length="211" mass="22892">MSVYEYTKPSEIEKRSMEIIESRLGDIQMLPENKTVLKRVIHTTADFDYVKNLQFSEDAVRHGVEALKNGAHIVTDTSMALAGINKAILRSIGGDVHCFIADPEVAAEAKARGITRSCAAVDHALTLKNELIFAVGNAPTALIRLNELICEHRINPKLVIAVPVGFVNVVEAKEAIMRIGVPYIAAAGNKGGSNVAAAICNALLYMIKRQQ</sequence>
<evidence type="ECO:0000259" key="5">
    <source>
        <dbReference type="Pfam" id="PF02570"/>
    </source>
</evidence>
<dbReference type="PANTHER" id="PTHR43588:SF1">
    <property type="entry name" value="COBALT-PRECORRIN-8 METHYLMUTASE"/>
    <property type="match status" value="1"/>
</dbReference>
<dbReference type="InterPro" id="IPR036588">
    <property type="entry name" value="CobH/CbiC_sf"/>
</dbReference>
<keyword evidence="4" id="KW-0413">Isomerase</keyword>
<dbReference type="SUPFAM" id="SSF63965">
    <property type="entry name" value="Precorrin-8X methylmutase CbiC/CobH"/>
    <property type="match status" value="1"/>
</dbReference>
<evidence type="ECO:0000256" key="4">
    <source>
        <dbReference type="ARBA" id="ARBA00023235"/>
    </source>
</evidence>
<dbReference type="GO" id="GO:0009236">
    <property type="term" value="P:cobalamin biosynthetic process"/>
    <property type="evidence" value="ECO:0007669"/>
    <property type="project" value="UniProtKB-KW"/>
</dbReference>
<organism evidence="6 7">
    <name type="scientific">Candidatus Ornithomonoglobus merdipullorum</name>
    <dbReference type="NCBI Taxonomy" id="2840895"/>
    <lineage>
        <taxon>Bacteria</taxon>
        <taxon>Bacillati</taxon>
        <taxon>Bacillota</taxon>
        <taxon>Clostridia</taxon>
        <taxon>Candidatus Ornithomonoglobus</taxon>
    </lineage>
</organism>
<proteinExistence type="inferred from homology"/>
<feature type="domain" description="Cobalamin biosynthesis precorrin-8X methylmutase CobH/CbiC" evidence="5">
    <location>
        <begin position="11"/>
        <end position="206"/>
    </location>
</feature>
<dbReference type="Proteomes" id="UP000824109">
    <property type="component" value="Unassembled WGS sequence"/>
</dbReference>
<accession>A0A9D1MDB1</accession>
<reference evidence="6" key="1">
    <citation type="submission" date="2020-10" db="EMBL/GenBank/DDBJ databases">
        <authorList>
            <person name="Gilroy R."/>
        </authorList>
    </citation>
    <scope>NUCLEOTIDE SEQUENCE</scope>
    <source>
        <strain evidence="6">USAMLcec3-3695</strain>
    </source>
</reference>
<evidence type="ECO:0000313" key="6">
    <source>
        <dbReference type="EMBL" id="HIU58270.1"/>
    </source>
</evidence>